<evidence type="ECO:0000259" key="5">
    <source>
        <dbReference type="Pfam" id="PF21365"/>
    </source>
</evidence>
<feature type="domain" description="Glycoside hydrolase family 31 TIM barrel" evidence="4">
    <location>
        <begin position="1"/>
        <end position="106"/>
    </location>
</feature>
<accession>A0ABD6ED26</accession>
<dbReference type="SUPFAM" id="SSF51445">
    <property type="entry name" value="(Trans)glycosidases"/>
    <property type="match status" value="1"/>
</dbReference>
<dbReference type="InterPro" id="IPR048395">
    <property type="entry name" value="Glyco_hydro_31_C"/>
</dbReference>
<evidence type="ECO:0000313" key="6">
    <source>
        <dbReference type="EMBL" id="MFH4977915.1"/>
    </source>
</evidence>
<reference evidence="6 7" key="1">
    <citation type="submission" date="2024-08" db="EMBL/GenBank/DDBJ databases">
        <title>Gnathostoma spinigerum genome.</title>
        <authorList>
            <person name="Gonzalez-Bertolin B."/>
            <person name="Monzon S."/>
            <person name="Zaballos A."/>
            <person name="Jimenez P."/>
            <person name="Dekumyoy P."/>
            <person name="Varona S."/>
            <person name="Cuesta I."/>
            <person name="Sumanam S."/>
            <person name="Adisakwattana P."/>
            <person name="Gasser R.B."/>
            <person name="Hernandez-Gonzalez A."/>
            <person name="Young N.D."/>
            <person name="Perteguer M.J."/>
        </authorList>
    </citation>
    <scope>NUCLEOTIDE SEQUENCE [LARGE SCALE GENOMIC DNA]</scope>
    <source>
        <strain evidence="6">AL3</strain>
        <tissue evidence="6">Liver</tissue>
    </source>
</reference>
<dbReference type="Pfam" id="PF21365">
    <property type="entry name" value="Glyco_hydro_31_3rd"/>
    <property type="match status" value="1"/>
</dbReference>
<organism evidence="6 7">
    <name type="scientific">Gnathostoma spinigerum</name>
    <dbReference type="NCBI Taxonomy" id="75299"/>
    <lineage>
        <taxon>Eukaryota</taxon>
        <taxon>Metazoa</taxon>
        <taxon>Ecdysozoa</taxon>
        <taxon>Nematoda</taxon>
        <taxon>Chromadorea</taxon>
        <taxon>Rhabditida</taxon>
        <taxon>Spirurina</taxon>
        <taxon>Gnathostomatomorpha</taxon>
        <taxon>Gnathostomatoidea</taxon>
        <taxon>Gnathostomatidae</taxon>
        <taxon>Gnathostoma</taxon>
    </lineage>
</organism>
<keyword evidence="7" id="KW-1185">Reference proteome</keyword>
<dbReference type="SUPFAM" id="SSF51011">
    <property type="entry name" value="Glycosyl hydrolase domain"/>
    <property type="match status" value="1"/>
</dbReference>
<dbReference type="PANTHER" id="PTHR22762">
    <property type="entry name" value="ALPHA-GLUCOSIDASE"/>
    <property type="match status" value="1"/>
</dbReference>
<name>A0ABD6ED26_9BILA</name>
<dbReference type="Proteomes" id="UP001608902">
    <property type="component" value="Unassembled WGS sequence"/>
</dbReference>
<dbReference type="InterPro" id="IPR017853">
    <property type="entry name" value="GH"/>
</dbReference>
<dbReference type="PANTHER" id="PTHR22762:SF133">
    <property type="entry name" value="P-TYPE DOMAIN-CONTAINING PROTEIN"/>
    <property type="match status" value="1"/>
</dbReference>
<evidence type="ECO:0000256" key="1">
    <source>
        <dbReference type="ARBA" id="ARBA00007806"/>
    </source>
</evidence>
<dbReference type="EMBL" id="JBGFUD010002713">
    <property type="protein sequence ID" value="MFH4977915.1"/>
    <property type="molecule type" value="Genomic_DNA"/>
</dbReference>
<keyword evidence="2" id="KW-0378">Hydrolase</keyword>
<dbReference type="InterPro" id="IPR000322">
    <property type="entry name" value="Glyco_hydro_31_TIM"/>
</dbReference>
<dbReference type="Gene3D" id="2.60.40.1180">
    <property type="entry name" value="Golgi alpha-mannosidase II"/>
    <property type="match status" value="2"/>
</dbReference>
<evidence type="ECO:0000259" key="4">
    <source>
        <dbReference type="Pfam" id="PF01055"/>
    </source>
</evidence>
<feature type="non-terminal residue" evidence="6">
    <location>
        <position position="1"/>
    </location>
</feature>
<dbReference type="Gene3D" id="3.20.20.80">
    <property type="entry name" value="Glycosidases"/>
    <property type="match status" value="1"/>
</dbReference>
<dbReference type="InterPro" id="IPR013780">
    <property type="entry name" value="Glyco_hydro_b"/>
</dbReference>
<evidence type="ECO:0000256" key="2">
    <source>
        <dbReference type="RuleBase" id="RU361185"/>
    </source>
</evidence>
<protein>
    <submittedName>
        <fullName evidence="6">Uncharacterized protein</fullName>
    </submittedName>
</protein>
<evidence type="ECO:0000313" key="7">
    <source>
        <dbReference type="Proteomes" id="UP001608902"/>
    </source>
</evidence>
<keyword evidence="2" id="KW-0326">Glycosidase</keyword>
<dbReference type="GO" id="GO:0016798">
    <property type="term" value="F:hydrolase activity, acting on glycosyl bonds"/>
    <property type="evidence" value="ECO:0007669"/>
    <property type="project" value="UniProtKB-KW"/>
</dbReference>
<gene>
    <name evidence="6" type="ORF">AB6A40_004624</name>
</gene>
<comment type="similarity">
    <text evidence="1 2">Belongs to the glycosyl hydrolase 31 family.</text>
</comment>
<feature type="domain" description="Glycosyl hydrolase family 31 C-terminal" evidence="5">
    <location>
        <begin position="114"/>
        <end position="204"/>
    </location>
</feature>
<evidence type="ECO:0000256" key="3">
    <source>
        <dbReference type="SAM" id="MobiDB-lite"/>
    </source>
</evidence>
<dbReference type="Pfam" id="PF01055">
    <property type="entry name" value="Glyco_hydro_31_2nd"/>
    <property type="match status" value="1"/>
</dbReference>
<comment type="caution">
    <text evidence="6">The sequence shown here is derived from an EMBL/GenBank/DDBJ whole genome shotgun (WGS) entry which is preliminary data.</text>
</comment>
<proteinExistence type="inferred from homology"/>
<feature type="region of interest" description="Disordered" evidence="3">
    <location>
        <begin position="360"/>
        <end position="386"/>
    </location>
</feature>
<sequence length="438" mass="49511">SGHYAGHWLGDNFATWDDLRTSIIGIQEFNMFGIPYVGADICGFSWNTSEELCLRWQQLGAFYTFSRNHNIRGASPQHPAVWSSVAQATRRANLFRYYYLPYLYSLMFDASRSGKTVIRPVFFEFPEDEETHSLSFQFMWGHAMMIVPVYEEKAENVSAYLPPSATWYDIRTVAYDQVDETGHVILRSPPDKNIPVFVRGGCIIPRQYPEMTTEESRERPLNLLIAIDQKSGEAKGTFIWDDGESIITNFDTYNYFEFSVTFKAERYSVRLVIERIRSAENVAIPNLSKIDIVAYNYVPELSSFRVNGKEVKLRIELNHRRLFLYRLNLALNASTSYEITWNHTQIATKKTTTTATTVIGSTTPTTTGTIMTTTPTTTATPSAHNTSTEATTITTTTSAASSISITSTETMTTTSVAHSMTNSHLLMVFLCAPLFFLP</sequence>
<dbReference type="AlphaFoldDB" id="A0ABD6ED26"/>